<dbReference type="Proteomes" id="UP000656813">
    <property type="component" value="Unassembled WGS sequence"/>
</dbReference>
<evidence type="ECO:0000313" key="3">
    <source>
        <dbReference type="Proteomes" id="UP000656813"/>
    </source>
</evidence>
<proteinExistence type="predicted"/>
<dbReference type="RefSeq" id="WP_188497749.1">
    <property type="nucleotide sequence ID" value="NZ_BMFV01000019.1"/>
</dbReference>
<name>A0A8J2ZX37_9BACL</name>
<reference evidence="2" key="1">
    <citation type="journal article" date="2014" name="Int. J. Syst. Evol. Microbiol.">
        <title>Complete genome sequence of Corynebacterium casei LMG S-19264T (=DSM 44701T), isolated from a smear-ripened cheese.</title>
        <authorList>
            <consortium name="US DOE Joint Genome Institute (JGI-PGF)"/>
            <person name="Walter F."/>
            <person name="Albersmeier A."/>
            <person name="Kalinowski J."/>
            <person name="Ruckert C."/>
        </authorList>
    </citation>
    <scope>NUCLEOTIDE SEQUENCE</scope>
    <source>
        <strain evidence="2">CGMCC 1.12777</strain>
    </source>
</reference>
<keyword evidence="3" id="KW-1185">Reference proteome</keyword>
<dbReference type="EMBL" id="BMFV01000019">
    <property type="protein sequence ID" value="GGH83806.1"/>
    <property type="molecule type" value="Genomic_DNA"/>
</dbReference>
<organism evidence="2 3">
    <name type="scientific">Pullulanibacillus pueri</name>
    <dbReference type="NCBI Taxonomy" id="1437324"/>
    <lineage>
        <taxon>Bacteria</taxon>
        <taxon>Bacillati</taxon>
        <taxon>Bacillota</taxon>
        <taxon>Bacilli</taxon>
        <taxon>Bacillales</taxon>
        <taxon>Sporolactobacillaceae</taxon>
        <taxon>Pullulanibacillus</taxon>
    </lineage>
</organism>
<reference evidence="2" key="2">
    <citation type="submission" date="2020-09" db="EMBL/GenBank/DDBJ databases">
        <authorList>
            <person name="Sun Q."/>
            <person name="Zhou Y."/>
        </authorList>
    </citation>
    <scope>NUCLEOTIDE SEQUENCE</scope>
    <source>
        <strain evidence="2">CGMCC 1.12777</strain>
    </source>
</reference>
<gene>
    <name evidence="2" type="ORF">GCM10007096_25420</name>
</gene>
<comment type="caution">
    <text evidence="2">The sequence shown here is derived from an EMBL/GenBank/DDBJ whole genome shotgun (WGS) entry which is preliminary data.</text>
</comment>
<feature type="region of interest" description="Disordered" evidence="1">
    <location>
        <begin position="107"/>
        <end position="149"/>
    </location>
</feature>
<protein>
    <submittedName>
        <fullName evidence="2">Uncharacterized protein</fullName>
    </submittedName>
</protein>
<feature type="compositionally biased region" description="Low complexity" evidence="1">
    <location>
        <begin position="116"/>
        <end position="135"/>
    </location>
</feature>
<evidence type="ECO:0000313" key="2">
    <source>
        <dbReference type="EMBL" id="GGH83806.1"/>
    </source>
</evidence>
<accession>A0A8J2ZX37</accession>
<evidence type="ECO:0000256" key="1">
    <source>
        <dbReference type="SAM" id="MobiDB-lite"/>
    </source>
</evidence>
<sequence length="163" mass="17824">MYPNYQTQRPSEEGYPFMTEGTGMQPGTYHDGYGGHQGQWGYDPQHGGMTQGTSYGDGSMGYGHQGYEHDGYGWGHQGYEHDGQDWGHQDWEHGYHDPEQGQFHDGWGGHPGGGMPMHPGYHYPQPGPGYHFPPHGGHPGGMPPSGSYPGGHPGWPMPFGGPF</sequence>
<dbReference type="AlphaFoldDB" id="A0A8J2ZX37"/>